<feature type="region of interest" description="Disordered" evidence="1">
    <location>
        <begin position="411"/>
        <end position="466"/>
    </location>
</feature>
<evidence type="ECO:0000313" key="3">
    <source>
        <dbReference type="Proteomes" id="UP000054771"/>
    </source>
</evidence>
<evidence type="ECO:0000256" key="1">
    <source>
        <dbReference type="SAM" id="MobiDB-lite"/>
    </source>
</evidence>
<dbReference type="EMBL" id="CDMC01000001">
    <property type="protein sequence ID" value="CEL00937.1"/>
    <property type="molecule type" value="Genomic_DNA"/>
</dbReference>
<feature type="compositionally biased region" description="Basic and acidic residues" evidence="1">
    <location>
        <begin position="432"/>
        <end position="442"/>
    </location>
</feature>
<dbReference type="OrthoDB" id="4509952at2759"/>
<dbReference type="AlphaFoldDB" id="A0A0U5C1K7"/>
<dbReference type="OMA" id="SAGNEWH"/>
<sequence length="565" mass="62686">MLSIPEEGAGAVDVDVDMDLSAQNQSVQDRLGTPTILSRHSSITPPTSRRKSRDATWRPYNVTEKGNRKATKRSLAPQGHSITQGDMNDSDPSAEQRPGLGSLQSIAEHTEQEIPRPLNEPECPEHISGGLPVEAQEGLAGEQMADGTELITEAGEELQEDRVARQRADALTQLQTPGIMEDHAPRPVTELPADLPSLITRLREEGSQLGDESIIPDKNQTQELPELELATVDHLDRHRADLPDPEQAQRQAIERQEGEDLLFDVPVLEEPTDQAVVEDSGRPTPEVPALPPGSMHEGLSSDVQPERRVTVTFYVYERQAWKKMDMVSVSPTQLAEAQIIADRYARDPSQYARFYDGRLRKVAVGECVRAAIDDGSFTVLMSFGKDLIVTRHLAASVAEIFKSAGNEWHDPYHPEKRLKSNAGAPSAGPVQARKDAIAGKPERRGRKIPARIATRPRQDVRPNRAEADSQPVTVVFCAQENNGHWKTVHEVLVDRIDPSQVERVARKEARNRQATFYDKNLRKLTPAQCFEAAIEDDTNKIFMNFGGELAVDEETIESIAREVEL</sequence>
<feature type="region of interest" description="Disordered" evidence="1">
    <location>
        <begin position="23"/>
        <end position="99"/>
    </location>
</feature>
<accession>A0A0U5C1K7</accession>
<dbReference type="STRING" id="454130.A0A0U5C1K7"/>
<proteinExistence type="predicted"/>
<dbReference type="Proteomes" id="UP000054771">
    <property type="component" value="Unassembled WGS sequence"/>
</dbReference>
<protein>
    <submittedName>
        <fullName evidence="2">Uncharacterized protein</fullName>
    </submittedName>
</protein>
<feature type="region of interest" description="Disordered" evidence="1">
    <location>
        <begin position="275"/>
        <end position="303"/>
    </location>
</feature>
<keyword evidence="3" id="KW-1185">Reference proteome</keyword>
<feature type="compositionally biased region" description="Polar residues" evidence="1">
    <location>
        <begin position="80"/>
        <end position="93"/>
    </location>
</feature>
<gene>
    <name evidence="2" type="ORF">ASPCAL00529</name>
</gene>
<feature type="compositionally biased region" description="Polar residues" evidence="1">
    <location>
        <begin position="35"/>
        <end position="47"/>
    </location>
</feature>
<reference evidence="3" key="1">
    <citation type="journal article" date="2016" name="Genome Announc.">
        <title>Draft genome sequences of fungus Aspergillus calidoustus.</title>
        <authorList>
            <person name="Horn F."/>
            <person name="Linde J."/>
            <person name="Mattern D.J."/>
            <person name="Walther G."/>
            <person name="Guthke R."/>
            <person name="Scherlach K."/>
            <person name="Martin K."/>
            <person name="Brakhage A.A."/>
            <person name="Petzke L."/>
            <person name="Valiante V."/>
        </authorList>
    </citation>
    <scope>NUCLEOTIDE SEQUENCE [LARGE SCALE GENOMIC DNA]</scope>
    <source>
        <strain evidence="3">SF006504</strain>
    </source>
</reference>
<feature type="compositionally biased region" description="Basic and acidic residues" evidence="1">
    <location>
        <begin position="456"/>
        <end position="466"/>
    </location>
</feature>
<evidence type="ECO:0000313" key="2">
    <source>
        <dbReference type="EMBL" id="CEL00937.1"/>
    </source>
</evidence>
<name>A0A0U5C1K7_ASPCI</name>
<organism evidence="2 3">
    <name type="scientific">Aspergillus calidoustus</name>
    <dbReference type="NCBI Taxonomy" id="454130"/>
    <lineage>
        <taxon>Eukaryota</taxon>
        <taxon>Fungi</taxon>
        <taxon>Dikarya</taxon>
        <taxon>Ascomycota</taxon>
        <taxon>Pezizomycotina</taxon>
        <taxon>Eurotiomycetes</taxon>
        <taxon>Eurotiomycetidae</taxon>
        <taxon>Eurotiales</taxon>
        <taxon>Aspergillaceae</taxon>
        <taxon>Aspergillus</taxon>
        <taxon>Aspergillus subgen. Nidulantes</taxon>
    </lineage>
</organism>